<feature type="region of interest" description="Disordered" evidence="1">
    <location>
        <begin position="351"/>
        <end position="419"/>
    </location>
</feature>
<protein>
    <submittedName>
        <fullName evidence="2">Uncharacterized protein</fullName>
    </submittedName>
</protein>
<dbReference type="Pfam" id="PF13549">
    <property type="entry name" value="ATP-grasp_5"/>
    <property type="match status" value="1"/>
</dbReference>
<organism evidence="2 3">
    <name type="scientific">Mobilicoccus caccae</name>
    <dbReference type="NCBI Taxonomy" id="1859295"/>
    <lineage>
        <taxon>Bacteria</taxon>
        <taxon>Bacillati</taxon>
        <taxon>Actinomycetota</taxon>
        <taxon>Actinomycetes</taxon>
        <taxon>Micrococcales</taxon>
        <taxon>Dermatophilaceae</taxon>
        <taxon>Mobilicoccus</taxon>
    </lineage>
</organism>
<evidence type="ECO:0000313" key="2">
    <source>
        <dbReference type="EMBL" id="GMA39768.1"/>
    </source>
</evidence>
<evidence type="ECO:0000256" key="1">
    <source>
        <dbReference type="SAM" id="MobiDB-lite"/>
    </source>
</evidence>
<dbReference type="Proteomes" id="UP001157126">
    <property type="component" value="Unassembled WGS sequence"/>
</dbReference>
<reference evidence="3" key="1">
    <citation type="journal article" date="2019" name="Int. J. Syst. Evol. Microbiol.">
        <title>The Global Catalogue of Microorganisms (GCM) 10K type strain sequencing project: providing services to taxonomists for standard genome sequencing and annotation.</title>
        <authorList>
            <consortium name="The Broad Institute Genomics Platform"/>
            <consortium name="The Broad Institute Genome Sequencing Center for Infectious Disease"/>
            <person name="Wu L."/>
            <person name="Ma J."/>
        </authorList>
    </citation>
    <scope>NUCLEOTIDE SEQUENCE [LARGE SCALE GENOMIC DNA]</scope>
    <source>
        <strain evidence="3">NBRC 113072</strain>
    </source>
</reference>
<evidence type="ECO:0000313" key="3">
    <source>
        <dbReference type="Proteomes" id="UP001157126"/>
    </source>
</evidence>
<dbReference type="Gene3D" id="3.40.50.261">
    <property type="entry name" value="Succinyl-CoA synthetase domains"/>
    <property type="match status" value="1"/>
</dbReference>
<feature type="compositionally biased region" description="Low complexity" evidence="1">
    <location>
        <begin position="362"/>
        <end position="395"/>
    </location>
</feature>
<dbReference type="SUPFAM" id="SSF52210">
    <property type="entry name" value="Succinyl-CoA synthetase domains"/>
    <property type="match status" value="1"/>
</dbReference>
<accession>A0ABQ6ISV8</accession>
<comment type="caution">
    <text evidence="2">The sequence shown here is derived from an EMBL/GenBank/DDBJ whole genome shotgun (WGS) entry which is preliminary data.</text>
</comment>
<dbReference type="PANTHER" id="PTHR42793:SF1">
    <property type="entry name" value="PEPTIDYL-LYSINE N-ACETYLTRANSFERASE PATZ"/>
    <property type="match status" value="1"/>
</dbReference>
<dbReference type="SUPFAM" id="SSF56059">
    <property type="entry name" value="Glutathione synthetase ATP-binding domain-like"/>
    <property type="match status" value="1"/>
</dbReference>
<dbReference type="EMBL" id="BSUO01000001">
    <property type="protein sequence ID" value="GMA39768.1"/>
    <property type="molecule type" value="Genomic_DNA"/>
</dbReference>
<dbReference type="PANTHER" id="PTHR42793">
    <property type="entry name" value="COA BINDING DOMAIN CONTAINING PROTEIN"/>
    <property type="match status" value="1"/>
</dbReference>
<name>A0ABQ6ISV8_9MICO</name>
<keyword evidence="3" id="KW-1185">Reference proteome</keyword>
<dbReference type="Gene3D" id="3.30.1490.20">
    <property type="entry name" value="ATP-grasp fold, A domain"/>
    <property type="match status" value="1"/>
</dbReference>
<dbReference type="Gene3D" id="3.30.470.20">
    <property type="entry name" value="ATP-grasp fold, B domain"/>
    <property type="match status" value="1"/>
</dbReference>
<gene>
    <name evidence="2" type="ORF">GCM10025883_18130</name>
</gene>
<sequence length="419" mass="44493">MQADSVHELVDIVQLVSHQPLPAGPRVAVVGNSHGLNAIVADKAVKVGLYVSHGPVTLRVDCTATQVADATEAAFADENVDSVIVCVTPPMRSGDEDVASAVAHTAWPYGKPCIVTFFGLRDVTDIMHRAGRPRSDGSGRYIVPVYKTPIDGVAALGAATRYAMWREKDHGEFVRPEGINRVAARGVVDRILDGSPGGRQLDMEEVTTLLAAYGLEMWPMFRVSTPEEAVDAAAGIEGAVVVRSMLAGVRMRPGSVRGGLTTDEAVVAAFEEMSRQFAYTGDPMLVVQKMAPVGLATLVRSVEDPLFGPVVSFGVAGAAADLLGDLGHRIPPLTDVDARGLVSEVRSAPLLQGYRGLPPPTRTRSSTSCSAWRPSPTTSPRSPTSNSTRSTRIRPGPTCSERRSSSHPRTCAPTRVDGR</sequence>
<dbReference type="InterPro" id="IPR013815">
    <property type="entry name" value="ATP_grasp_subdomain_1"/>
</dbReference>
<dbReference type="InterPro" id="IPR016102">
    <property type="entry name" value="Succinyl-CoA_synth-like"/>
</dbReference>
<proteinExistence type="predicted"/>